<comment type="caution">
    <text evidence="9">The sequence shown here is derived from an EMBL/GenBank/DDBJ whole genome shotgun (WGS) entry which is preliminary data.</text>
</comment>
<dbReference type="InterPro" id="IPR013341">
    <property type="entry name" value="Mandelate_racemase_N_dom"/>
</dbReference>
<comment type="similarity">
    <text evidence="1 7">Belongs to the mandelate racemase/muconate lactonizing enzyme family.</text>
</comment>
<dbReference type="CDD" id="cd03319">
    <property type="entry name" value="L-Ala-DL-Glu_epimerase"/>
    <property type="match status" value="1"/>
</dbReference>
<dbReference type="NCBIfam" id="NF011708">
    <property type="entry name" value="PRK15129.1"/>
    <property type="match status" value="1"/>
</dbReference>
<dbReference type="Pfam" id="PF13378">
    <property type="entry name" value="MR_MLE_C"/>
    <property type="match status" value="1"/>
</dbReference>
<comment type="cofactor">
    <cofactor evidence="6 7">
        <name>Mg(2+)</name>
        <dbReference type="ChEBI" id="CHEBI:18420"/>
    </cofactor>
    <text evidence="6 7">Binds 1 Mg(2+) ion per subunit.</text>
</comment>
<evidence type="ECO:0000256" key="6">
    <source>
        <dbReference type="PIRSR" id="PIRSR634603-3"/>
    </source>
</evidence>
<dbReference type="GO" id="GO:0046872">
    <property type="term" value="F:metal ion binding"/>
    <property type="evidence" value="ECO:0007669"/>
    <property type="project" value="UniProtKB-KW"/>
</dbReference>
<dbReference type="NCBIfam" id="NF042940">
    <property type="entry name" value="racemase_DgcA"/>
    <property type="match status" value="1"/>
</dbReference>
<organism evidence="9 10">
    <name type="scientific">Limibacillus halophilus</name>
    <dbReference type="NCBI Taxonomy" id="1579333"/>
    <lineage>
        <taxon>Bacteria</taxon>
        <taxon>Pseudomonadati</taxon>
        <taxon>Pseudomonadota</taxon>
        <taxon>Alphaproteobacteria</taxon>
        <taxon>Rhodospirillales</taxon>
        <taxon>Rhodovibrionaceae</taxon>
        <taxon>Limibacillus</taxon>
    </lineage>
</organism>
<dbReference type="AlphaFoldDB" id="A0A839SVY3"/>
<evidence type="ECO:0000313" key="10">
    <source>
        <dbReference type="Proteomes" id="UP000581135"/>
    </source>
</evidence>
<dbReference type="EC" id="5.1.1.-" evidence="7"/>
<evidence type="ECO:0000256" key="4">
    <source>
        <dbReference type="ARBA" id="ARBA00023235"/>
    </source>
</evidence>
<dbReference type="InterPro" id="IPR034593">
    <property type="entry name" value="DgoD-like"/>
</dbReference>
<keyword evidence="10" id="KW-1185">Reference proteome</keyword>
<feature type="domain" description="Mandelate racemase/muconate lactonizing enzyme C-terminal" evidence="8">
    <location>
        <begin position="132"/>
        <end position="223"/>
    </location>
</feature>
<dbReference type="InterPro" id="IPR036849">
    <property type="entry name" value="Enolase-like_C_sf"/>
</dbReference>
<evidence type="ECO:0000256" key="2">
    <source>
        <dbReference type="ARBA" id="ARBA00022723"/>
    </source>
</evidence>
<feature type="active site" description="Proton acceptor; specific for (R)-substrate epimerization" evidence="5">
    <location>
        <position position="151"/>
    </location>
</feature>
<name>A0A839SVY3_9PROT</name>
<dbReference type="SFLD" id="SFLDS00001">
    <property type="entry name" value="Enolase"/>
    <property type="match status" value="1"/>
</dbReference>
<dbReference type="SUPFAM" id="SSF54826">
    <property type="entry name" value="Enolase N-terminal domain-like"/>
    <property type="match status" value="1"/>
</dbReference>
<evidence type="ECO:0000256" key="3">
    <source>
        <dbReference type="ARBA" id="ARBA00022842"/>
    </source>
</evidence>
<dbReference type="RefSeq" id="WP_183417786.1">
    <property type="nucleotide sequence ID" value="NZ_JACHXA010000012.1"/>
</dbReference>
<dbReference type="GO" id="GO:0016855">
    <property type="term" value="F:racemase and epimerase activity, acting on amino acids and derivatives"/>
    <property type="evidence" value="ECO:0007669"/>
    <property type="project" value="UniProtKB-UniRule"/>
</dbReference>
<dbReference type="SUPFAM" id="SSF51604">
    <property type="entry name" value="Enolase C-terminal domain-like"/>
    <property type="match status" value="1"/>
</dbReference>
<dbReference type="InterPro" id="IPR029017">
    <property type="entry name" value="Enolase-like_N"/>
</dbReference>
<dbReference type="PANTHER" id="PTHR48080:SF3">
    <property type="entry name" value="ENOLASE SUPERFAMILY MEMBER DDB_G0284701"/>
    <property type="match status" value="1"/>
</dbReference>
<dbReference type="SMART" id="SM00922">
    <property type="entry name" value="MR_MLE"/>
    <property type="match status" value="1"/>
</dbReference>
<dbReference type="EMBL" id="JACHXA010000012">
    <property type="protein sequence ID" value="MBB3066957.1"/>
    <property type="molecule type" value="Genomic_DNA"/>
</dbReference>
<feature type="binding site" evidence="6">
    <location>
        <position position="202"/>
    </location>
    <ligand>
        <name>Mg(2+)</name>
        <dbReference type="ChEBI" id="CHEBI:18420"/>
    </ligand>
</feature>
<reference evidence="9 10" key="1">
    <citation type="submission" date="2020-08" db="EMBL/GenBank/DDBJ databases">
        <title>Genomic Encyclopedia of Type Strains, Phase III (KMG-III): the genomes of soil and plant-associated and newly described type strains.</title>
        <authorList>
            <person name="Whitman W."/>
        </authorList>
    </citation>
    <scope>NUCLEOTIDE SEQUENCE [LARGE SCALE GENOMIC DNA]</scope>
    <source>
        <strain evidence="9 10">CECT 8803</strain>
    </source>
</reference>
<evidence type="ECO:0000256" key="1">
    <source>
        <dbReference type="ARBA" id="ARBA00008031"/>
    </source>
</evidence>
<evidence type="ECO:0000256" key="7">
    <source>
        <dbReference type="RuleBase" id="RU366006"/>
    </source>
</evidence>
<dbReference type="PANTHER" id="PTHR48080">
    <property type="entry name" value="D-GALACTONATE DEHYDRATASE-RELATED"/>
    <property type="match status" value="1"/>
</dbReference>
<gene>
    <name evidence="9" type="ORF">FHR98_003273</name>
</gene>
<dbReference type="Proteomes" id="UP000581135">
    <property type="component" value="Unassembled WGS sequence"/>
</dbReference>
<dbReference type="InterPro" id="IPR013342">
    <property type="entry name" value="Mandelate_racemase_C"/>
</dbReference>
<dbReference type="Gene3D" id="3.30.390.10">
    <property type="entry name" value="Enolase-like, N-terminal domain"/>
    <property type="match status" value="1"/>
</dbReference>
<feature type="binding site" evidence="6">
    <location>
        <position position="225"/>
    </location>
    <ligand>
        <name>Mg(2+)</name>
        <dbReference type="ChEBI" id="CHEBI:18420"/>
    </ligand>
</feature>
<dbReference type="SFLD" id="SFLDG00180">
    <property type="entry name" value="muconate_cycloisomerase"/>
    <property type="match status" value="1"/>
</dbReference>
<evidence type="ECO:0000259" key="8">
    <source>
        <dbReference type="SMART" id="SM00922"/>
    </source>
</evidence>
<sequence length="328" mass="35268">MARLTLEIKREAWPLKGAFTISRGSRTESEVVVATISDGTVTGRGECVPYRRYGETIEGVMRDIEGMRPALEQGLDRRGLQSALPAGAARNALDCAFWDLESKLAGKRAWDLAGLPEPLNVVTAYTLSLDTPEKMGEAALAAASRPLLKLKLAGPEDLDRVAAVRKNAADARLIVDANEGWDINAYRTLAPKLADLGVTMIEQPLPAGDDDALSGEARPVPLCADESCHDRSSLSKLTGKYDFINIKLDKAGGLTEALALRQEAEKAGYRIMVGCMMATSLAMAPAMLVAQGVEVTDLDGPLWMAKDRTDALQFEGSRMVPPSAKLWG</sequence>
<keyword evidence="3 6" id="KW-0460">Magnesium</keyword>
<feature type="binding site" evidence="6">
    <location>
        <position position="176"/>
    </location>
    <ligand>
        <name>Mg(2+)</name>
        <dbReference type="ChEBI" id="CHEBI:18420"/>
    </ligand>
</feature>
<keyword evidence="4 7" id="KW-0413">Isomerase</keyword>
<evidence type="ECO:0000256" key="5">
    <source>
        <dbReference type="PIRSR" id="PIRSR634603-1"/>
    </source>
</evidence>
<dbReference type="InterPro" id="IPR034603">
    <property type="entry name" value="Dipeptide_epimerase"/>
</dbReference>
<protein>
    <recommendedName>
        <fullName evidence="7">Dipeptide epimerase</fullName>
        <ecNumber evidence="7">5.1.1.-</ecNumber>
    </recommendedName>
</protein>
<evidence type="ECO:0000313" key="9">
    <source>
        <dbReference type="EMBL" id="MBB3066957.1"/>
    </source>
</evidence>
<dbReference type="InterPro" id="IPR029065">
    <property type="entry name" value="Enolase_C-like"/>
</dbReference>
<dbReference type="SFLD" id="SFLDF00010">
    <property type="entry name" value="dipeptide_epimerase"/>
    <property type="match status" value="1"/>
</dbReference>
<keyword evidence="2 6" id="KW-0479">Metal-binding</keyword>
<dbReference type="Pfam" id="PF02746">
    <property type="entry name" value="MR_MLE_N"/>
    <property type="match status" value="1"/>
</dbReference>
<feature type="active site" description="Proton acceptor; specific for (S)-substrate epimerization" evidence="5">
    <location>
        <position position="247"/>
    </location>
</feature>
<dbReference type="Gene3D" id="3.20.20.120">
    <property type="entry name" value="Enolase-like C-terminal domain"/>
    <property type="match status" value="1"/>
</dbReference>
<proteinExistence type="inferred from homology"/>
<accession>A0A839SVY3</accession>